<proteinExistence type="predicted"/>
<reference evidence="1" key="1">
    <citation type="journal article" date="2021" name="bioRxiv">
        <title>Whole Genome Assembly and Annotation of Northern Wild Rice, Zizania palustris L., Supports a Whole Genome Duplication in the Zizania Genus.</title>
        <authorList>
            <person name="Haas M."/>
            <person name="Kono T."/>
            <person name="Macchietto M."/>
            <person name="Millas R."/>
            <person name="McGilp L."/>
            <person name="Shao M."/>
            <person name="Duquette J."/>
            <person name="Hirsch C.N."/>
            <person name="Kimball J."/>
        </authorList>
    </citation>
    <scope>NUCLEOTIDE SEQUENCE</scope>
    <source>
        <tissue evidence="1">Fresh leaf tissue</tissue>
    </source>
</reference>
<name>A0A8J5SM55_ZIZPA</name>
<evidence type="ECO:0000313" key="1">
    <source>
        <dbReference type="EMBL" id="KAG8075943.1"/>
    </source>
</evidence>
<organism evidence="1 2">
    <name type="scientific">Zizania palustris</name>
    <name type="common">Northern wild rice</name>
    <dbReference type="NCBI Taxonomy" id="103762"/>
    <lineage>
        <taxon>Eukaryota</taxon>
        <taxon>Viridiplantae</taxon>
        <taxon>Streptophyta</taxon>
        <taxon>Embryophyta</taxon>
        <taxon>Tracheophyta</taxon>
        <taxon>Spermatophyta</taxon>
        <taxon>Magnoliopsida</taxon>
        <taxon>Liliopsida</taxon>
        <taxon>Poales</taxon>
        <taxon>Poaceae</taxon>
        <taxon>BOP clade</taxon>
        <taxon>Oryzoideae</taxon>
        <taxon>Oryzeae</taxon>
        <taxon>Zizaniinae</taxon>
        <taxon>Zizania</taxon>
    </lineage>
</organism>
<comment type="caution">
    <text evidence="1">The sequence shown here is derived from an EMBL/GenBank/DDBJ whole genome shotgun (WGS) entry which is preliminary data.</text>
</comment>
<dbReference type="AlphaFoldDB" id="A0A8J5SM55"/>
<accession>A0A8J5SM55</accession>
<dbReference type="OrthoDB" id="681927at2759"/>
<dbReference type="Proteomes" id="UP000729402">
    <property type="component" value="Unassembled WGS sequence"/>
</dbReference>
<dbReference type="EMBL" id="JAAALK010000283">
    <property type="protein sequence ID" value="KAG8075943.1"/>
    <property type="molecule type" value="Genomic_DNA"/>
</dbReference>
<evidence type="ECO:0000313" key="2">
    <source>
        <dbReference type="Proteomes" id="UP000729402"/>
    </source>
</evidence>
<protein>
    <submittedName>
        <fullName evidence="1">Uncharacterized protein</fullName>
    </submittedName>
</protein>
<reference evidence="1" key="2">
    <citation type="submission" date="2021-02" db="EMBL/GenBank/DDBJ databases">
        <authorList>
            <person name="Kimball J.A."/>
            <person name="Haas M.W."/>
            <person name="Macchietto M."/>
            <person name="Kono T."/>
            <person name="Duquette J."/>
            <person name="Shao M."/>
        </authorList>
    </citation>
    <scope>NUCLEOTIDE SEQUENCE</scope>
    <source>
        <tissue evidence="1">Fresh leaf tissue</tissue>
    </source>
</reference>
<sequence>MVSSEMSKSLTTWLMSKVNVSNDTLEIYGKSIAIKPPLVPKILGVPNGAKKVNLSKDIDAVTKEKFINKGRGRIW</sequence>
<keyword evidence="2" id="KW-1185">Reference proteome</keyword>
<gene>
    <name evidence="1" type="ORF">GUJ93_ZPchr0006g41331</name>
</gene>